<dbReference type="Gene3D" id="3.40.50.2300">
    <property type="match status" value="2"/>
</dbReference>
<evidence type="ECO:0000256" key="1">
    <source>
        <dbReference type="ARBA" id="ARBA00010062"/>
    </source>
</evidence>
<evidence type="ECO:0000313" key="6">
    <source>
        <dbReference type="EMBL" id="MFD1508682.1"/>
    </source>
</evidence>
<dbReference type="CDD" id="cd19987">
    <property type="entry name" value="PBP1_SBP-like"/>
    <property type="match status" value="1"/>
</dbReference>
<dbReference type="Proteomes" id="UP001597186">
    <property type="component" value="Unassembled WGS sequence"/>
</dbReference>
<keyword evidence="3" id="KW-0813">Transport</keyword>
<feature type="signal peptide" evidence="4">
    <location>
        <begin position="1"/>
        <end position="35"/>
    </location>
</feature>
<comment type="caution">
    <text evidence="6">The sequence shown here is derived from an EMBL/GenBank/DDBJ whole genome shotgun (WGS) entry which is preliminary data.</text>
</comment>
<evidence type="ECO:0000256" key="2">
    <source>
        <dbReference type="ARBA" id="ARBA00022729"/>
    </source>
</evidence>
<dbReference type="InterPro" id="IPR028082">
    <property type="entry name" value="Peripla_BP_I"/>
</dbReference>
<gene>
    <name evidence="6" type="ORF">ACFTOW_04615</name>
</gene>
<dbReference type="InterPro" id="IPR051010">
    <property type="entry name" value="BCAA_transport"/>
</dbReference>
<feature type="domain" description="Leucine-binding protein" evidence="5">
    <location>
        <begin position="44"/>
        <end position="406"/>
    </location>
</feature>
<dbReference type="PANTHER" id="PTHR30483">
    <property type="entry name" value="LEUCINE-SPECIFIC-BINDING PROTEIN"/>
    <property type="match status" value="1"/>
</dbReference>
<keyword evidence="2 4" id="KW-0732">Signal</keyword>
<dbReference type="Pfam" id="PF13458">
    <property type="entry name" value="Peripla_BP_6"/>
    <property type="match status" value="1"/>
</dbReference>
<reference evidence="7" key="1">
    <citation type="journal article" date="2019" name="Int. J. Syst. Evol. Microbiol.">
        <title>The Global Catalogue of Microorganisms (GCM) 10K type strain sequencing project: providing services to taxonomists for standard genome sequencing and annotation.</title>
        <authorList>
            <consortium name="The Broad Institute Genomics Platform"/>
            <consortium name="The Broad Institute Genome Sequencing Center for Infectious Disease"/>
            <person name="Wu L."/>
            <person name="Ma J."/>
        </authorList>
    </citation>
    <scope>NUCLEOTIDE SEQUENCE [LARGE SCALE GENOMIC DNA]</scope>
    <source>
        <strain evidence="7">CGMCC 1.12477</strain>
    </source>
</reference>
<accession>A0ABW4EEJ2</accession>
<dbReference type="EMBL" id="JBHUDD010000036">
    <property type="protein sequence ID" value="MFD1508682.1"/>
    <property type="molecule type" value="Genomic_DNA"/>
</dbReference>
<dbReference type="InterPro" id="IPR028081">
    <property type="entry name" value="Leu-bd"/>
</dbReference>
<comment type="similarity">
    <text evidence="1">Belongs to the leucine-binding protein family.</text>
</comment>
<keyword evidence="3" id="KW-0029">Amino-acid transport</keyword>
<feature type="chain" id="PRO_5045890321" evidence="4">
    <location>
        <begin position="36"/>
        <end position="448"/>
    </location>
</feature>
<evidence type="ECO:0000256" key="4">
    <source>
        <dbReference type="SAM" id="SignalP"/>
    </source>
</evidence>
<protein>
    <submittedName>
        <fullName evidence="6">Substrate-binding protein</fullName>
    </submittedName>
</protein>
<evidence type="ECO:0000313" key="7">
    <source>
        <dbReference type="Proteomes" id="UP001597186"/>
    </source>
</evidence>
<sequence>MTNSNFTRRGLLRTGAVAGAAGVALPTIFTSSAHAFANEPTGSTVTLGFNVPQSGPYADEGADELRAYELAVEHLNGEGDGGMMGTFSSKALQGNGILGKKVEYVTGDTQTKSDAARASARSMIEKDGAIMITGGSSSGVAVAVQALCQEAGIIFMAGLTHSNDTTGKDKRANGFRHFFNSYMSGAALAPVLAANYGTDRKAYHLTADYNWGYTTEEAIRASTEAMGWETVGTVLTPLTQTDFSSYIAPVLQSDADVLVLNHYGGNMVNSLTNAVQFGLRDRMANGKQFEIVVPLYSRLMARGAGANVKGIFGSTNWHWSLQDEASQAFVQSFGTKFGFPPSQAAHTCYVQTLLYADAVERAGSFAPCAVVEALEGFEFDGLGNGPTLYRAEDHQCFKDVLVVRGKENPTSEFDLLEIVEVTPAEQVTYAPDHPQFAGGALGSCNNGA</sequence>
<dbReference type="RefSeq" id="WP_379913540.1">
    <property type="nucleotide sequence ID" value="NZ_JBHUDD010000036.1"/>
</dbReference>
<proteinExistence type="inferred from homology"/>
<organism evidence="6 7">
    <name type="scientific">Lacimonas salitolerans</name>
    <dbReference type="NCBI Taxonomy" id="1323750"/>
    <lineage>
        <taxon>Bacteria</taxon>
        <taxon>Pseudomonadati</taxon>
        <taxon>Pseudomonadota</taxon>
        <taxon>Alphaproteobacteria</taxon>
        <taxon>Rhodobacterales</taxon>
        <taxon>Paracoccaceae</taxon>
        <taxon>Lacimonas</taxon>
    </lineage>
</organism>
<name>A0ABW4EEJ2_9RHOB</name>
<evidence type="ECO:0000256" key="3">
    <source>
        <dbReference type="ARBA" id="ARBA00022970"/>
    </source>
</evidence>
<evidence type="ECO:0000259" key="5">
    <source>
        <dbReference type="Pfam" id="PF13458"/>
    </source>
</evidence>
<dbReference type="InterPro" id="IPR006311">
    <property type="entry name" value="TAT_signal"/>
</dbReference>
<dbReference type="PROSITE" id="PS51318">
    <property type="entry name" value="TAT"/>
    <property type="match status" value="1"/>
</dbReference>
<dbReference type="PANTHER" id="PTHR30483:SF6">
    <property type="entry name" value="PERIPLASMIC BINDING PROTEIN OF ABC TRANSPORTER FOR NATURAL AMINO ACIDS"/>
    <property type="match status" value="1"/>
</dbReference>
<dbReference type="SUPFAM" id="SSF53822">
    <property type="entry name" value="Periplasmic binding protein-like I"/>
    <property type="match status" value="1"/>
</dbReference>
<keyword evidence="7" id="KW-1185">Reference proteome</keyword>